<organism evidence="5 6">
    <name type="scientific">Pseudoalteromonas phenolica</name>
    <dbReference type="NCBI Taxonomy" id="161398"/>
    <lineage>
        <taxon>Bacteria</taxon>
        <taxon>Pseudomonadati</taxon>
        <taxon>Pseudomonadota</taxon>
        <taxon>Gammaproteobacteria</taxon>
        <taxon>Alteromonadales</taxon>
        <taxon>Pseudoalteromonadaceae</taxon>
        <taxon>Pseudoalteromonas</taxon>
    </lineage>
</organism>
<proteinExistence type="inferred from homology"/>
<accession>A0A5R9Q832</accession>
<dbReference type="AlphaFoldDB" id="A0A5R9Q832"/>
<dbReference type="RefSeq" id="WP_138478665.1">
    <property type="nucleotide sequence ID" value="NZ_PPSW01000006.1"/>
</dbReference>
<dbReference type="CDD" id="cd03141">
    <property type="entry name" value="GATase1_Hsp31_like"/>
    <property type="match status" value="1"/>
</dbReference>
<feature type="domain" description="DJ-1/PfpI" evidence="4">
    <location>
        <begin position="44"/>
        <end position="233"/>
    </location>
</feature>
<dbReference type="GO" id="GO:0019172">
    <property type="term" value="F:glyoxalase III activity"/>
    <property type="evidence" value="ECO:0007669"/>
    <property type="project" value="TreeGrafter"/>
</dbReference>
<dbReference type="InterPro" id="IPR050325">
    <property type="entry name" value="Prot/Nucl_acid_deglycase"/>
</dbReference>
<dbReference type="InterPro" id="IPR029062">
    <property type="entry name" value="Class_I_gatase-like"/>
</dbReference>
<evidence type="ECO:0000256" key="2">
    <source>
        <dbReference type="ARBA" id="ARBA00023239"/>
    </source>
</evidence>
<evidence type="ECO:0000259" key="4">
    <source>
        <dbReference type="Pfam" id="PF01965"/>
    </source>
</evidence>
<protein>
    <recommendedName>
        <fullName evidence="4">DJ-1/PfpI domain-containing protein</fullName>
    </recommendedName>
</protein>
<dbReference type="Gene3D" id="3.40.50.880">
    <property type="match status" value="1"/>
</dbReference>
<evidence type="ECO:0000313" key="6">
    <source>
        <dbReference type="Proteomes" id="UP000309186"/>
    </source>
</evidence>
<dbReference type="PANTHER" id="PTHR48094">
    <property type="entry name" value="PROTEIN/NUCLEIC ACID DEGLYCASE DJ-1-RELATED"/>
    <property type="match status" value="1"/>
</dbReference>
<reference evidence="5 6" key="1">
    <citation type="submission" date="2018-01" db="EMBL/GenBank/DDBJ databases">
        <title>Co-occurrence of chitin degradation, pigmentation and bioactivity in marine Pseudoalteromonas.</title>
        <authorList>
            <person name="Paulsen S."/>
            <person name="Gram L."/>
            <person name="Machado H."/>
        </authorList>
    </citation>
    <scope>NUCLEOTIDE SEQUENCE [LARGE SCALE GENOMIC DNA]</scope>
    <source>
        <strain evidence="5 6">S3663</strain>
    </source>
</reference>
<dbReference type="EMBL" id="PPSW01000006">
    <property type="protein sequence ID" value="TLX48469.1"/>
    <property type="molecule type" value="Genomic_DNA"/>
</dbReference>
<dbReference type="Proteomes" id="UP000309186">
    <property type="component" value="Unassembled WGS sequence"/>
</dbReference>
<dbReference type="GO" id="GO:0005737">
    <property type="term" value="C:cytoplasm"/>
    <property type="evidence" value="ECO:0007669"/>
    <property type="project" value="TreeGrafter"/>
</dbReference>
<name>A0A5R9Q832_9GAMM</name>
<dbReference type="GO" id="GO:0019243">
    <property type="term" value="P:methylglyoxal catabolic process to D-lactate via S-lactoyl-glutathione"/>
    <property type="evidence" value="ECO:0007669"/>
    <property type="project" value="TreeGrafter"/>
</dbReference>
<sequence>MKYLTLFIICLGLISPHVFAKKVALLISGYGNETQGKISYDLEELAQTYLVLHNHNLELDIVTPKGGEVVVKTNKDNLIYIQKFKGLALHKLQNTHSAKQAIQQSYDALFIVGGDGAMFDLPFDPSTQTFINQFIEQQSPIAAVCHGPAALVNLKGPDGDYFVAGKKVNSFTQIEEQAFNAELLDKFPFSLEEKLIERGATFVKNSPMMPYISVDGTLITAQNPMSVAKAAEALLLKLGISPKQRTPFKDEATFELITQAKSNGAAVISIELAKDKTRYDLNYLGLYAFYAYRLAQTQDQKRQELTLKAEIANIFKHPKLSESLINAYLEQQLIKEAEQAYQVFKLDFPNDKSIALLENKINSYK</sequence>
<gene>
    <name evidence="5" type="ORF">C1E24_03200</name>
</gene>
<comment type="similarity">
    <text evidence="3">Belongs to the peptidase C56 family. HSP31-like subfamily.</text>
</comment>
<dbReference type="Pfam" id="PF01965">
    <property type="entry name" value="DJ-1_PfpI"/>
    <property type="match status" value="1"/>
</dbReference>
<keyword evidence="2" id="KW-0456">Lyase</keyword>
<comment type="caution">
    <text evidence="5">The sequence shown here is derived from an EMBL/GenBank/DDBJ whole genome shotgun (WGS) entry which is preliminary data.</text>
</comment>
<evidence type="ECO:0000313" key="5">
    <source>
        <dbReference type="EMBL" id="TLX48469.1"/>
    </source>
</evidence>
<dbReference type="InterPro" id="IPR002818">
    <property type="entry name" value="DJ-1/PfpI"/>
</dbReference>
<evidence type="ECO:0000256" key="1">
    <source>
        <dbReference type="ARBA" id="ARBA00023016"/>
    </source>
</evidence>
<evidence type="ECO:0000256" key="3">
    <source>
        <dbReference type="ARBA" id="ARBA00038493"/>
    </source>
</evidence>
<dbReference type="PANTHER" id="PTHR48094:SF11">
    <property type="entry name" value="GLUTATHIONE-INDEPENDENT GLYOXALASE HSP31-RELATED"/>
    <property type="match status" value="1"/>
</dbReference>
<dbReference type="OrthoDB" id="9792284at2"/>
<dbReference type="SUPFAM" id="SSF52317">
    <property type="entry name" value="Class I glutamine amidotransferase-like"/>
    <property type="match status" value="1"/>
</dbReference>
<keyword evidence="1" id="KW-0346">Stress response</keyword>